<dbReference type="AlphaFoldDB" id="A0AAD7HU63"/>
<evidence type="ECO:0000313" key="1">
    <source>
        <dbReference type="EMBL" id="KAJ7727426.1"/>
    </source>
</evidence>
<reference evidence="1" key="1">
    <citation type="submission" date="2023-03" db="EMBL/GenBank/DDBJ databases">
        <title>Massive genome expansion in bonnet fungi (Mycena s.s.) driven by repeated elements and novel gene families across ecological guilds.</title>
        <authorList>
            <consortium name="Lawrence Berkeley National Laboratory"/>
            <person name="Harder C.B."/>
            <person name="Miyauchi S."/>
            <person name="Viragh M."/>
            <person name="Kuo A."/>
            <person name="Thoen E."/>
            <person name="Andreopoulos B."/>
            <person name="Lu D."/>
            <person name="Skrede I."/>
            <person name="Drula E."/>
            <person name="Henrissat B."/>
            <person name="Morin E."/>
            <person name="Kohler A."/>
            <person name="Barry K."/>
            <person name="LaButti K."/>
            <person name="Morin E."/>
            <person name="Salamov A."/>
            <person name="Lipzen A."/>
            <person name="Mereny Z."/>
            <person name="Hegedus B."/>
            <person name="Baldrian P."/>
            <person name="Stursova M."/>
            <person name="Weitz H."/>
            <person name="Taylor A."/>
            <person name="Grigoriev I.V."/>
            <person name="Nagy L.G."/>
            <person name="Martin F."/>
            <person name="Kauserud H."/>
        </authorList>
    </citation>
    <scope>NUCLEOTIDE SEQUENCE</scope>
    <source>
        <strain evidence="1">CBHHK188m</strain>
    </source>
</reference>
<accession>A0AAD7HU63</accession>
<organism evidence="1 2">
    <name type="scientific">Mycena maculata</name>
    <dbReference type="NCBI Taxonomy" id="230809"/>
    <lineage>
        <taxon>Eukaryota</taxon>
        <taxon>Fungi</taxon>
        <taxon>Dikarya</taxon>
        <taxon>Basidiomycota</taxon>
        <taxon>Agaricomycotina</taxon>
        <taxon>Agaricomycetes</taxon>
        <taxon>Agaricomycetidae</taxon>
        <taxon>Agaricales</taxon>
        <taxon>Marasmiineae</taxon>
        <taxon>Mycenaceae</taxon>
        <taxon>Mycena</taxon>
    </lineage>
</organism>
<gene>
    <name evidence="1" type="ORF">DFH07DRAFT_782477</name>
</gene>
<evidence type="ECO:0000313" key="2">
    <source>
        <dbReference type="Proteomes" id="UP001215280"/>
    </source>
</evidence>
<proteinExistence type="predicted"/>
<dbReference type="Proteomes" id="UP001215280">
    <property type="component" value="Unassembled WGS sequence"/>
</dbReference>
<sequence>MGHNPYKFSSLGLMKTYTNLSLTKAFCETGSNIRSGTWVEHGSEIATRTRTRPHPVSLLKIDTQATSTLHTTIPLEMLRELAIHAYKLQKNRLSDSLRPFSIHLYDMEDEVDGLFPIEGTRMIITNSKSCVACWDTVSGACIASSENASVWEIPTISLLRLAGACYVGMSRFRWFSFDGGVKLNGKREGEIGWSCRERVISGNIWPQLMCDRRKDPQAVCPVTTTSTQLSDTIVGDEFYITWQNIERTSVEIMHVLAPPLKRNLHMHHITKDIPAPIFEEACELTSCSTRYPAYGIIVTSRRGRYKELRSLHLWPAEYDGALVPYDHNSEISMLAVGTSTATCGFIVDCQRGRGLVQYVPQPALHVEFRVFDIPNMQVQPFRVALDDRLGILYMADCAEGGKCRLAIITAFPPHVDRGSVYPRR</sequence>
<dbReference type="EMBL" id="JARJLG010000212">
    <property type="protein sequence ID" value="KAJ7727426.1"/>
    <property type="molecule type" value="Genomic_DNA"/>
</dbReference>
<protein>
    <submittedName>
        <fullName evidence="1">Uncharacterized protein</fullName>
    </submittedName>
</protein>
<name>A0AAD7HU63_9AGAR</name>
<comment type="caution">
    <text evidence="1">The sequence shown here is derived from an EMBL/GenBank/DDBJ whole genome shotgun (WGS) entry which is preliminary data.</text>
</comment>
<keyword evidence="2" id="KW-1185">Reference proteome</keyword>